<dbReference type="SUPFAM" id="SSF118352">
    <property type="entry name" value="HSP33 redox switch-like"/>
    <property type="match status" value="1"/>
</dbReference>
<keyword evidence="5" id="KW-0676">Redox-active center</keyword>
<keyword evidence="3" id="KW-1015">Disulfide bond</keyword>
<dbReference type="AlphaFoldDB" id="A0A849P9F9"/>
<keyword evidence="2" id="KW-0862">Zinc</keyword>
<proteinExistence type="predicted"/>
<dbReference type="Proteomes" id="UP000537862">
    <property type="component" value="Unassembled WGS sequence"/>
</dbReference>
<evidence type="ECO:0000256" key="4">
    <source>
        <dbReference type="ARBA" id="ARBA00023186"/>
    </source>
</evidence>
<dbReference type="Gene3D" id="3.90.1280.10">
    <property type="entry name" value="HSP33 redox switch-like"/>
    <property type="match status" value="1"/>
</dbReference>
<gene>
    <name evidence="6" type="ORF">HKX39_09590</name>
</gene>
<keyword evidence="1" id="KW-0963">Cytoplasm</keyword>
<comment type="caution">
    <text evidence="6">The sequence shown here is derived from an EMBL/GenBank/DDBJ whole genome shotgun (WGS) entry which is preliminary data.</text>
</comment>
<protein>
    <submittedName>
        <fullName evidence="6">Hsp33 family molecular chaperone HslO</fullName>
    </submittedName>
</protein>
<dbReference type="GO" id="GO:0042026">
    <property type="term" value="P:protein refolding"/>
    <property type="evidence" value="ECO:0007669"/>
    <property type="project" value="TreeGrafter"/>
</dbReference>
<dbReference type="PIRSF" id="PIRSF005261">
    <property type="entry name" value="Heat_shock_Hsp33"/>
    <property type="match status" value="1"/>
</dbReference>
<dbReference type="InterPro" id="IPR000397">
    <property type="entry name" value="Heat_shock_Hsp33"/>
</dbReference>
<accession>A0A849P9F9</accession>
<dbReference type="Gene3D" id="3.55.30.10">
    <property type="entry name" value="Hsp33 domain"/>
    <property type="match status" value="1"/>
</dbReference>
<dbReference type="CDD" id="cd00498">
    <property type="entry name" value="Hsp33"/>
    <property type="match status" value="1"/>
</dbReference>
<evidence type="ECO:0000313" key="6">
    <source>
        <dbReference type="EMBL" id="NOL52415.1"/>
    </source>
</evidence>
<evidence type="ECO:0000313" key="7">
    <source>
        <dbReference type="Proteomes" id="UP000537862"/>
    </source>
</evidence>
<reference evidence="6 7" key="1">
    <citation type="submission" date="2020-05" db="EMBL/GenBank/DDBJ databases">
        <authorList>
            <person name="Niu N."/>
        </authorList>
    </citation>
    <scope>NUCLEOTIDE SEQUENCE [LARGE SCALE GENOMIC DNA]</scope>
    <source>
        <strain evidence="6 7">3340-03</strain>
    </source>
</reference>
<keyword evidence="7" id="KW-1185">Reference proteome</keyword>
<sequence length="304" mass="34141">MKDSLKKYLFEDRSLRVQTVNLSQTWQDTLEHQQYHPVLRNLLGELSAAAVLLASNIKFDGSLVLQLQGDGPIALIVVECNQALQVRATIKTRQEFVIKDTDNLQSLLNANHNGRFIVVLDPNNRQEGQQAYQGIVPLTGETVADVLSLYMRSSEQLDTRLYLAANEHKATGLLLQRLPHGGGKEVDSAIAESSWERAVHLTNTIKADEQLAIDEDTLIHRLFWEENLIPYEPQAVSWYCNCSRERVADMLKMLGIAEVESILAEQNEIKVHCDFCGKPYTFDAIDSAKLFIAGASSQESQHTH</sequence>
<dbReference type="RefSeq" id="WP_171681107.1">
    <property type="nucleotide sequence ID" value="NZ_JABGBN010000009.1"/>
</dbReference>
<dbReference type="Pfam" id="PF01430">
    <property type="entry name" value="HSP33"/>
    <property type="match status" value="1"/>
</dbReference>
<dbReference type="GO" id="GO:0044183">
    <property type="term" value="F:protein folding chaperone"/>
    <property type="evidence" value="ECO:0007669"/>
    <property type="project" value="TreeGrafter"/>
</dbReference>
<evidence type="ECO:0000256" key="5">
    <source>
        <dbReference type="ARBA" id="ARBA00023284"/>
    </source>
</evidence>
<dbReference type="GO" id="GO:0051082">
    <property type="term" value="F:unfolded protein binding"/>
    <property type="evidence" value="ECO:0007669"/>
    <property type="project" value="InterPro"/>
</dbReference>
<dbReference type="SUPFAM" id="SSF64397">
    <property type="entry name" value="Hsp33 domain"/>
    <property type="match status" value="1"/>
</dbReference>
<dbReference type="GO" id="GO:0005737">
    <property type="term" value="C:cytoplasm"/>
    <property type="evidence" value="ECO:0007669"/>
    <property type="project" value="InterPro"/>
</dbReference>
<dbReference type="InterPro" id="IPR016153">
    <property type="entry name" value="Heat_shock_Hsp33_N"/>
</dbReference>
<dbReference type="EMBL" id="JABGBN010000009">
    <property type="protein sequence ID" value="NOL52415.1"/>
    <property type="molecule type" value="Genomic_DNA"/>
</dbReference>
<name>A0A849P9F9_9BURK</name>
<dbReference type="InterPro" id="IPR023212">
    <property type="entry name" value="Hsp33_helix_hairpin_bin_dom_sf"/>
</dbReference>
<dbReference type="PANTHER" id="PTHR30111:SF1">
    <property type="entry name" value="33 KDA CHAPERONIN"/>
    <property type="match status" value="1"/>
</dbReference>
<organism evidence="6 7">
    <name type="scientific">Pelistega suis</name>
    <dbReference type="NCBI Taxonomy" id="1631957"/>
    <lineage>
        <taxon>Bacteria</taxon>
        <taxon>Pseudomonadati</taxon>
        <taxon>Pseudomonadota</taxon>
        <taxon>Betaproteobacteria</taxon>
        <taxon>Burkholderiales</taxon>
        <taxon>Alcaligenaceae</taxon>
        <taxon>Pelistega</taxon>
    </lineage>
</organism>
<dbReference type="PANTHER" id="PTHR30111">
    <property type="entry name" value="33 KDA CHAPERONIN"/>
    <property type="match status" value="1"/>
</dbReference>
<evidence type="ECO:0000256" key="1">
    <source>
        <dbReference type="ARBA" id="ARBA00022490"/>
    </source>
</evidence>
<keyword evidence="4" id="KW-0143">Chaperone</keyword>
<evidence type="ECO:0000256" key="2">
    <source>
        <dbReference type="ARBA" id="ARBA00022833"/>
    </source>
</evidence>
<evidence type="ECO:0000256" key="3">
    <source>
        <dbReference type="ARBA" id="ARBA00023157"/>
    </source>
</evidence>
<dbReference type="Gene3D" id="1.10.287.480">
    <property type="entry name" value="helix hairpin bin"/>
    <property type="match status" value="1"/>
</dbReference>
<dbReference type="InterPro" id="IPR016154">
    <property type="entry name" value="Heat_shock_Hsp33_C"/>
</dbReference>